<feature type="signal peptide" evidence="1">
    <location>
        <begin position="1"/>
        <end position="19"/>
    </location>
</feature>
<dbReference type="AlphaFoldDB" id="E4ZGN1"/>
<dbReference type="HOGENOM" id="CLU_816543_0_0_1"/>
<reference evidence="3" key="1">
    <citation type="journal article" date="2011" name="Nat. Commun.">
        <title>Effector diversification within compartments of the Leptosphaeria maculans genome affected by Repeat-Induced Point mutations.</title>
        <authorList>
            <person name="Rouxel T."/>
            <person name="Grandaubert J."/>
            <person name="Hane J.K."/>
            <person name="Hoede C."/>
            <person name="van de Wouw A.P."/>
            <person name="Couloux A."/>
            <person name="Dominguez V."/>
            <person name="Anthouard V."/>
            <person name="Bally P."/>
            <person name="Bourras S."/>
            <person name="Cozijnsen A.J."/>
            <person name="Ciuffetti L.M."/>
            <person name="Degrave A."/>
            <person name="Dilmaghani A."/>
            <person name="Duret L."/>
            <person name="Fudal I."/>
            <person name="Goodwin S.B."/>
            <person name="Gout L."/>
            <person name="Glaser N."/>
            <person name="Linglin J."/>
            <person name="Kema G.H.J."/>
            <person name="Lapalu N."/>
            <person name="Lawrence C.B."/>
            <person name="May K."/>
            <person name="Meyer M."/>
            <person name="Ollivier B."/>
            <person name="Poulain J."/>
            <person name="Schoch C.L."/>
            <person name="Simon A."/>
            <person name="Spatafora J.W."/>
            <person name="Stachowiak A."/>
            <person name="Turgeon B.G."/>
            <person name="Tyler B.M."/>
            <person name="Vincent D."/>
            <person name="Weissenbach J."/>
            <person name="Amselem J."/>
            <person name="Quesneville H."/>
            <person name="Oliver R.P."/>
            <person name="Wincker P."/>
            <person name="Balesdent M.-H."/>
            <person name="Howlett B.J."/>
        </authorList>
    </citation>
    <scope>NUCLEOTIDE SEQUENCE [LARGE SCALE GENOMIC DNA]</scope>
    <source>
        <strain evidence="3">JN3 / isolate v23.1.3 / race Av1-4-5-6-7-8</strain>
    </source>
</reference>
<protein>
    <submittedName>
        <fullName evidence="2">Uncharacterized protein</fullName>
    </submittedName>
</protein>
<dbReference type="OrthoDB" id="3801590at2759"/>
<dbReference type="VEuPathDB" id="FungiDB:LEMA_P065770.1"/>
<dbReference type="EMBL" id="FP929064">
    <property type="protein sequence ID" value="CBX90451.1"/>
    <property type="molecule type" value="Genomic_DNA"/>
</dbReference>
<keyword evidence="3" id="KW-1185">Reference proteome</keyword>
<feature type="chain" id="PRO_5003194178" evidence="1">
    <location>
        <begin position="20"/>
        <end position="340"/>
    </location>
</feature>
<accession>E4ZGN1</accession>
<sequence>MKLLYNLTILAFSTTLIQGALLSRNDTEISGGGLSNRVEYVHVTEYSTVYVQPNTSTAPPGGWNFTQTSEVVVTTTLNTTTSSSTDTYHSTIPAQSSVRLDSSSIHGTGVFNWPAPSSQPQSRPAASVSATPALSHLPKFSYAPSRTSCSKCRIVGTGKPSLGRTSIPPSTGAGSAIYASTSRVATVSVETTAIVVVPVHPSSLGFVAVPTHPSTPAVVIVPTHPSTPAVVIVPIHPSTPAIVVVPTHPPVAAKAMNYTGRLGQSVGIKPERDIHQDIAHVLPRAGPTVINTTIEHGTWSYHKHGANNVEVEHGDLAAILPNTLDGLPGKQDSDNADSVV</sequence>
<evidence type="ECO:0000313" key="3">
    <source>
        <dbReference type="Proteomes" id="UP000002668"/>
    </source>
</evidence>
<dbReference type="InParanoid" id="E4ZGN1"/>
<keyword evidence="1" id="KW-0732">Signal</keyword>
<evidence type="ECO:0000256" key="1">
    <source>
        <dbReference type="SAM" id="SignalP"/>
    </source>
</evidence>
<gene>
    <name evidence="2" type="ORF">LEMA_P065770.1</name>
</gene>
<name>E4ZGN1_LEPMJ</name>
<organism evidence="2 3">
    <name type="scientific">Leptosphaeria maculans (strain JN3 / isolate v23.1.3 / race Av1-4-5-6-7-8)</name>
    <name type="common">Blackleg fungus</name>
    <name type="synonym">Phoma lingam</name>
    <dbReference type="NCBI Taxonomy" id="985895"/>
    <lineage>
        <taxon>Eukaryota</taxon>
        <taxon>Fungi</taxon>
        <taxon>Dikarya</taxon>
        <taxon>Ascomycota</taxon>
        <taxon>Pezizomycotina</taxon>
        <taxon>Dothideomycetes</taxon>
        <taxon>Pleosporomycetidae</taxon>
        <taxon>Pleosporales</taxon>
        <taxon>Pleosporineae</taxon>
        <taxon>Leptosphaeriaceae</taxon>
        <taxon>Plenodomus</taxon>
        <taxon>Plenodomus lingam/Leptosphaeria maculans species complex</taxon>
    </lineage>
</organism>
<evidence type="ECO:0000313" key="2">
    <source>
        <dbReference type="EMBL" id="CBX90451.1"/>
    </source>
</evidence>
<dbReference type="Proteomes" id="UP000002668">
    <property type="component" value="Genome"/>
</dbReference>
<proteinExistence type="predicted"/>